<evidence type="ECO:0000313" key="3">
    <source>
        <dbReference type="Proteomes" id="UP000326396"/>
    </source>
</evidence>
<dbReference type="EMBL" id="SZYD01000001">
    <property type="protein sequence ID" value="KAD7478854.1"/>
    <property type="molecule type" value="Genomic_DNA"/>
</dbReference>
<feature type="signal peptide" evidence="1">
    <location>
        <begin position="1"/>
        <end position="22"/>
    </location>
</feature>
<dbReference type="InterPro" id="IPR046350">
    <property type="entry name" value="Cystatin_sf"/>
</dbReference>
<comment type="caution">
    <text evidence="2">The sequence shown here is derived from an EMBL/GenBank/DDBJ whole genome shotgun (WGS) entry which is preliminary data.</text>
</comment>
<keyword evidence="3" id="KW-1185">Reference proteome</keyword>
<dbReference type="PANTHER" id="PTHR47364:SF2">
    <property type="entry name" value="CYSTEINE PROTEINASE INHIBITOR 5"/>
    <property type="match status" value="1"/>
</dbReference>
<dbReference type="OrthoDB" id="2016588at2759"/>
<evidence type="ECO:0000313" key="2">
    <source>
        <dbReference type="EMBL" id="KAD7478854.1"/>
    </source>
</evidence>
<dbReference type="PANTHER" id="PTHR47364">
    <property type="entry name" value="CYSTEINE PROTEINASE INHIBITOR 5"/>
    <property type="match status" value="1"/>
</dbReference>
<evidence type="ECO:0000256" key="1">
    <source>
        <dbReference type="SAM" id="SignalP"/>
    </source>
</evidence>
<organism evidence="2 3">
    <name type="scientific">Mikania micrantha</name>
    <name type="common">bitter vine</name>
    <dbReference type="NCBI Taxonomy" id="192012"/>
    <lineage>
        <taxon>Eukaryota</taxon>
        <taxon>Viridiplantae</taxon>
        <taxon>Streptophyta</taxon>
        <taxon>Embryophyta</taxon>
        <taxon>Tracheophyta</taxon>
        <taxon>Spermatophyta</taxon>
        <taxon>Magnoliopsida</taxon>
        <taxon>eudicotyledons</taxon>
        <taxon>Gunneridae</taxon>
        <taxon>Pentapetalae</taxon>
        <taxon>asterids</taxon>
        <taxon>campanulids</taxon>
        <taxon>Asterales</taxon>
        <taxon>Asteraceae</taxon>
        <taxon>Asteroideae</taxon>
        <taxon>Heliantheae alliance</taxon>
        <taxon>Eupatorieae</taxon>
        <taxon>Mikania</taxon>
    </lineage>
</organism>
<sequence>MSSNYQTLLLTLLVFILTSIFCNVSPAYGNKSHVDSWVPIKNLTDKKVLKIGKFAVGEQNYKANSKLVFCKLVKAEMLQGRSFPEVEIGFTSLIVDGEQRLGFNEKGDLGFWVMETPRVERFNIFLQTHVLMRLFTGDGERIFRRLNPQRLFPFLSL</sequence>
<dbReference type="Proteomes" id="UP000326396">
    <property type="component" value="Linkage Group LG1"/>
</dbReference>
<proteinExistence type="predicted"/>
<dbReference type="AlphaFoldDB" id="A0A5N6Q2J1"/>
<reference evidence="2 3" key="1">
    <citation type="submission" date="2019-05" db="EMBL/GenBank/DDBJ databases">
        <title>Mikania micrantha, genome provides insights into the molecular mechanism of rapid growth.</title>
        <authorList>
            <person name="Liu B."/>
        </authorList>
    </citation>
    <scope>NUCLEOTIDE SEQUENCE [LARGE SCALE GENOMIC DNA]</scope>
    <source>
        <strain evidence="2">NLD-2019</strain>
        <tissue evidence="2">Leaf</tissue>
    </source>
</reference>
<feature type="chain" id="PRO_5024381657" evidence="1">
    <location>
        <begin position="23"/>
        <end position="157"/>
    </location>
</feature>
<accession>A0A5N6Q2J1</accession>
<gene>
    <name evidence="2" type="ORF">E3N88_01990</name>
</gene>
<dbReference type="Gene3D" id="3.10.450.10">
    <property type="match status" value="1"/>
</dbReference>
<keyword evidence="1" id="KW-0732">Signal</keyword>
<dbReference type="SUPFAM" id="SSF54403">
    <property type="entry name" value="Cystatin/monellin"/>
    <property type="match status" value="1"/>
</dbReference>
<name>A0A5N6Q2J1_9ASTR</name>
<protein>
    <submittedName>
        <fullName evidence="2">Uncharacterized protein</fullName>
    </submittedName>
</protein>